<name>A0ABX2KS88_9PROT</name>
<evidence type="ECO:0000256" key="6">
    <source>
        <dbReference type="SAM" id="MobiDB-lite"/>
    </source>
</evidence>
<dbReference type="Proteomes" id="UP000605086">
    <property type="component" value="Unassembled WGS sequence"/>
</dbReference>
<sequence>MTANILAETEDLRVCYGRVEALHGLSIRIREGQIVTVVGANGAGKTTLLSALMGLLPHTGRIAFPRWPTAALSVEERIRAGLCLVPESRDLFGTMPVEDNLRLGGFSRRGDRGYSAGQSLEEVFALFPRLKERRRQTANTLSGGERQMLALGRALMAKPKLLMLDEPSLGLAPLVTKEIIAAVAGLRDHGVSILLIEQNARAALAVADHAYVMETGSIMLEGPAEAVARDPRVVDSYLGARKADPEPSNEDAAPAPHPRLRTAGS</sequence>
<evidence type="ECO:0000256" key="2">
    <source>
        <dbReference type="ARBA" id="ARBA00022448"/>
    </source>
</evidence>
<dbReference type="RefSeq" id="WP_174474334.1">
    <property type="nucleotide sequence ID" value="NZ_JAGINN010000022.1"/>
</dbReference>
<evidence type="ECO:0000256" key="5">
    <source>
        <dbReference type="ARBA" id="ARBA00022970"/>
    </source>
</evidence>
<protein>
    <submittedName>
        <fullName evidence="8">ATP-binding cassette domain-containing protein</fullName>
    </submittedName>
</protein>
<feature type="domain" description="ABC transporter" evidence="7">
    <location>
        <begin position="7"/>
        <end position="240"/>
    </location>
</feature>
<dbReference type="GO" id="GO:0005524">
    <property type="term" value="F:ATP binding"/>
    <property type="evidence" value="ECO:0007669"/>
    <property type="project" value="UniProtKB-KW"/>
</dbReference>
<dbReference type="PROSITE" id="PS00211">
    <property type="entry name" value="ABC_TRANSPORTER_1"/>
    <property type="match status" value="1"/>
</dbReference>
<evidence type="ECO:0000256" key="3">
    <source>
        <dbReference type="ARBA" id="ARBA00022741"/>
    </source>
</evidence>
<dbReference type="Gene3D" id="3.40.50.300">
    <property type="entry name" value="P-loop containing nucleotide triphosphate hydrolases"/>
    <property type="match status" value="1"/>
</dbReference>
<dbReference type="PANTHER" id="PTHR43820:SF6">
    <property type="entry name" value="ABC TRANSPORTER ATP-BINDING PROTEIN"/>
    <property type="match status" value="1"/>
</dbReference>
<dbReference type="InterPro" id="IPR052156">
    <property type="entry name" value="BCAA_Transport_ATP-bd_LivF"/>
</dbReference>
<evidence type="ECO:0000313" key="8">
    <source>
        <dbReference type="EMBL" id="NUB03427.1"/>
    </source>
</evidence>
<keyword evidence="5" id="KW-0029">Amino-acid transport</keyword>
<dbReference type="EMBL" id="WHOS01000063">
    <property type="protein sequence ID" value="NUB03427.1"/>
    <property type="molecule type" value="Genomic_DNA"/>
</dbReference>
<dbReference type="SUPFAM" id="SSF52540">
    <property type="entry name" value="P-loop containing nucleoside triphosphate hydrolases"/>
    <property type="match status" value="1"/>
</dbReference>
<gene>
    <name evidence="8" type="ORF">GBZ48_29825</name>
</gene>
<keyword evidence="3" id="KW-0547">Nucleotide-binding</keyword>
<organism evidence="8 9">
    <name type="scientific">Azospirillum melinis</name>
    <dbReference type="NCBI Taxonomy" id="328839"/>
    <lineage>
        <taxon>Bacteria</taxon>
        <taxon>Pseudomonadati</taxon>
        <taxon>Pseudomonadota</taxon>
        <taxon>Alphaproteobacteria</taxon>
        <taxon>Rhodospirillales</taxon>
        <taxon>Azospirillaceae</taxon>
        <taxon>Azospirillum</taxon>
    </lineage>
</organism>
<dbReference type="Pfam" id="PF00005">
    <property type="entry name" value="ABC_tran"/>
    <property type="match status" value="1"/>
</dbReference>
<dbReference type="InterPro" id="IPR003593">
    <property type="entry name" value="AAA+_ATPase"/>
</dbReference>
<dbReference type="InterPro" id="IPR017871">
    <property type="entry name" value="ABC_transporter-like_CS"/>
</dbReference>
<dbReference type="SMART" id="SM00382">
    <property type="entry name" value="AAA"/>
    <property type="match status" value="1"/>
</dbReference>
<evidence type="ECO:0000256" key="4">
    <source>
        <dbReference type="ARBA" id="ARBA00022840"/>
    </source>
</evidence>
<dbReference type="InterPro" id="IPR027417">
    <property type="entry name" value="P-loop_NTPase"/>
</dbReference>
<evidence type="ECO:0000313" key="9">
    <source>
        <dbReference type="Proteomes" id="UP000605086"/>
    </source>
</evidence>
<keyword evidence="2" id="KW-0813">Transport</keyword>
<dbReference type="CDD" id="cd03224">
    <property type="entry name" value="ABC_TM1139_LivF_branched"/>
    <property type="match status" value="1"/>
</dbReference>
<dbReference type="PROSITE" id="PS50893">
    <property type="entry name" value="ABC_TRANSPORTER_2"/>
    <property type="match status" value="1"/>
</dbReference>
<accession>A0ABX2KS88</accession>
<comment type="caution">
    <text evidence="8">The sequence shown here is derived from an EMBL/GenBank/DDBJ whole genome shotgun (WGS) entry which is preliminary data.</text>
</comment>
<comment type="similarity">
    <text evidence="1">Belongs to the ABC transporter superfamily.</text>
</comment>
<keyword evidence="9" id="KW-1185">Reference proteome</keyword>
<evidence type="ECO:0000256" key="1">
    <source>
        <dbReference type="ARBA" id="ARBA00005417"/>
    </source>
</evidence>
<dbReference type="PANTHER" id="PTHR43820">
    <property type="entry name" value="HIGH-AFFINITY BRANCHED-CHAIN AMINO ACID TRANSPORT ATP-BINDING PROTEIN LIVF"/>
    <property type="match status" value="1"/>
</dbReference>
<feature type="region of interest" description="Disordered" evidence="6">
    <location>
        <begin position="239"/>
        <end position="265"/>
    </location>
</feature>
<dbReference type="InterPro" id="IPR003439">
    <property type="entry name" value="ABC_transporter-like_ATP-bd"/>
</dbReference>
<keyword evidence="4 8" id="KW-0067">ATP-binding</keyword>
<proteinExistence type="inferred from homology"/>
<evidence type="ECO:0000259" key="7">
    <source>
        <dbReference type="PROSITE" id="PS50893"/>
    </source>
</evidence>
<reference evidence="8 9" key="1">
    <citation type="submission" date="2019-10" db="EMBL/GenBank/DDBJ databases">
        <title>Genome sequence of Azospirillum melinis.</title>
        <authorList>
            <person name="Ambrosini A."/>
            <person name="Sant'Anna F.H."/>
            <person name="Cassan F.D."/>
            <person name="Souza E.M."/>
            <person name="Passaglia L.M.P."/>
        </authorList>
    </citation>
    <scope>NUCLEOTIDE SEQUENCE [LARGE SCALE GENOMIC DNA]</scope>
    <source>
        <strain evidence="8 9">TMCY0552</strain>
    </source>
</reference>